<protein>
    <submittedName>
        <fullName evidence="2">Uncharacterized protein</fullName>
    </submittedName>
</protein>
<evidence type="ECO:0000313" key="3">
    <source>
        <dbReference type="Proteomes" id="UP001281003"/>
    </source>
</evidence>
<dbReference type="AlphaFoldDB" id="A0AAE0P337"/>
<name>A0AAE0P337_SORBR</name>
<evidence type="ECO:0000256" key="1">
    <source>
        <dbReference type="SAM" id="MobiDB-lite"/>
    </source>
</evidence>
<reference evidence="2" key="2">
    <citation type="submission" date="2023-07" db="EMBL/GenBank/DDBJ databases">
        <authorList>
            <consortium name="Lawrence Berkeley National Laboratory"/>
            <person name="Haridas S."/>
            <person name="Hensen N."/>
            <person name="Bonometti L."/>
            <person name="Westerberg I."/>
            <person name="Brannstrom I.O."/>
            <person name="Guillou S."/>
            <person name="Cros-Aarteil S."/>
            <person name="Calhoun S."/>
            <person name="Kuo A."/>
            <person name="Mondo S."/>
            <person name="Pangilinan J."/>
            <person name="Riley R."/>
            <person name="LaButti K."/>
            <person name="Andreopoulos B."/>
            <person name="Lipzen A."/>
            <person name="Chen C."/>
            <person name="Yanf M."/>
            <person name="Daum C."/>
            <person name="Ng V."/>
            <person name="Clum A."/>
            <person name="Steindorff A."/>
            <person name="Ohm R."/>
            <person name="Martin F."/>
            <person name="Silar P."/>
            <person name="Natvig D."/>
            <person name="Lalanne C."/>
            <person name="Gautier V."/>
            <person name="Ament-velasquez S.L."/>
            <person name="Kruys A."/>
            <person name="Hutchinson M.I."/>
            <person name="Powell A.J."/>
            <person name="Barry K."/>
            <person name="Miller A.N."/>
            <person name="Grigoriev I.V."/>
            <person name="Debuchy R."/>
            <person name="Gladieux P."/>
            <person name="Thoren M.H."/>
            <person name="Johannesson H."/>
        </authorList>
    </citation>
    <scope>NUCLEOTIDE SEQUENCE</scope>
    <source>
        <strain evidence="2">FGSC 1904</strain>
    </source>
</reference>
<reference evidence="2" key="1">
    <citation type="journal article" date="2023" name="Mol. Phylogenet. Evol.">
        <title>Genome-scale phylogeny and comparative genomics of the fungal order Sordariales.</title>
        <authorList>
            <person name="Hensen N."/>
            <person name="Bonometti L."/>
            <person name="Westerberg I."/>
            <person name="Brannstrom I.O."/>
            <person name="Guillou S."/>
            <person name="Cros-Aarteil S."/>
            <person name="Calhoun S."/>
            <person name="Haridas S."/>
            <person name="Kuo A."/>
            <person name="Mondo S."/>
            <person name="Pangilinan J."/>
            <person name="Riley R."/>
            <person name="LaButti K."/>
            <person name="Andreopoulos B."/>
            <person name="Lipzen A."/>
            <person name="Chen C."/>
            <person name="Yan M."/>
            <person name="Daum C."/>
            <person name="Ng V."/>
            <person name="Clum A."/>
            <person name="Steindorff A."/>
            <person name="Ohm R.A."/>
            <person name="Martin F."/>
            <person name="Silar P."/>
            <person name="Natvig D.O."/>
            <person name="Lalanne C."/>
            <person name="Gautier V."/>
            <person name="Ament-Velasquez S.L."/>
            <person name="Kruys A."/>
            <person name="Hutchinson M.I."/>
            <person name="Powell A.J."/>
            <person name="Barry K."/>
            <person name="Miller A.N."/>
            <person name="Grigoriev I.V."/>
            <person name="Debuchy R."/>
            <person name="Gladieux P."/>
            <person name="Hiltunen Thoren M."/>
            <person name="Johannesson H."/>
        </authorList>
    </citation>
    <scope>NUCLEOTIDE SEQUENCE</scope>
    <source>
        <strain evidence="2">FGSC 1904</strain>
    </source>
</reference>
<accession>A0AAE0P337</accession>
<sequence>MHFLTGASESRGRWIGQWALWTIPNKNHKGEEGTFMATQTTNKRTVPHQLSIPSAHTKAIQILPRPTLRPAHRVRSPMEAFLMGQSALSTPIRTPFVVVLVRQLLLRRPNQASEAREMAKQNPGLVQDTQTHKWKMTTSSRESNEHPISATAARTNEESPIVASMTCPTQYLVVVVLLVLSWPVWSIVSNDHSSSNFSQYSPKRRLGESQEPRSVREGVAVPPCGLIPHLYILPSLTTAFASLVVSEPCGDLTAQLPLEGEFK</sequence>
<dbReference type="Proteomes" id="UP001281003">
    <property type="component" value="Unassembled WGS sequence"/>
</dbReference>
<feature type="region of interest" description="Disordered" evidence="1">
    <location>
        <begin position="193"/>
        <end position="215"/>
    </location>
</feature>
<evidence type="ECO:0000313" key="2">
    <source>
        <dbReference type="EMBL" id="KAK3392416.1"/>
    </source>
</evidence>
<dbReference type="EMBL" id="JAUTDP010000011">
    <property type="protein sequence ID" value="KAK3392416.1"/>
    <property type="molecule type" value="Genomic_DNA"/>
</dbReference>
<comment type="caution">
    <text evidence="2">The sequence shown here is derived from an EMBL/GenBank/DDBJ whole genome shotgun (WGS) entry which is preliminary data.</text>
</comment>
<keyword evidence="3" id="KW-1185">Reference proteome</keyword>
<gene>
    <name evidence="2" type="ORF">B0T20DRAFT_55750</name>
</gene>
<proteinExistence type="predicted"/>
<feature type="compositionally biased region" description="Basic and acidic residues" evidence="1">
    <location>
        <begin position="205"/>
        <end position="215"/>
    </location>
</feature>
<organism evidence="2 3">
    <name type="scientific">Sordaria brevicollis</name>
    <dbReference type="NCBI Taxonomy" id="83679"/>
    <lineage>
        <taxon>Eukaryota</taxon>
        <taxon>Fungi</taxon>
        <taxon>Dikarya</taxon>
        <taxon>Ascomycota</taxon>
        <taxon>Pezizomycotina</taxon>
        <taxon>Sordariomycetes</taxon>
        <taxon>Sordariomycetidae</taxon>
        <taxon>Sordariales</taxon>
        <taxon>Sordariaceae</taxon>
        <taxon>Sordaria</taxon>
    </lineage>
</organism>